<proteinExistence type="inferred from homology"/>
<evidence type="ECO:0000256" key="1">
    <source>
        <dbReference type="PIRNR" id="PIRNR003107"/>
    </source>
</evidence>
<dbReference type="PANTHER" id="PTHR42930">
    <property type="entry name" value="PHOSPHATE-SPECIFIC TRANSPORT SYSTEM ACCESSORY PROTEIN PHOU"/>
    <property type="match status" value="1"/>
</dbReference>
<keyword evidence="1" id="KW-0592">Phosphate transport</keyword>
<dbReference type="InterPro" id="IPR038078">
    <property type="entry name" value="PhoU-like_sf"/>
</dbReference>
<comment type="subcellular location">
    <subcellularLocation>
        <location evidence="1">Cytoplasm</location>
    </subcellularLocation>
</comment>
<dbReference type="PANTHER" id="PTHR42930:SF3">
    <property type="entry name" value="PHOSPHATE-SPECIFIC TRANSPORT SYSTEM ACCESSORY PROTEIN PHOU"/>
    <property type="match status" value="1"/>
</dbReference>
<gene>
    <name evidence="3" type="primary">phoU</name>
    <name evidence="3" type="ORF">INF20_07570</name>
</gene>
<dbReference type="Pfam" id="PF01895">
    <property type="entry name" value="PhoU"/>
    <property type="match status" value="2"/>
</dbReference>
<dbReference type="Proteomes" id="UP001516588">
    <property type="component" value="Unassembled WGS sequence"/>
</dbReference>
<keyword evidence="1" id="KW-0813">Transport</keyword>
<evidence type="ECO:0000259" key="2">
    <source>
        <dbReference type="Pfam" id="PF01895"/>
    </source>
</evidence>
<comment type="caution">
    <text evidence="3">The sequence shown here is derived from an EMBL/GenBank/DDBJ whole genome shotgun (WGS) entry which is preliminary data.</text>
</comment>
<comment type="similarity">
    <text evidence="1">Belongs to the PhoU family.</text>
</comment>
<keyword evidence="4" id="KW-1185">Reference proteome</keyword>
<dbReference type="EMBL" id="JADCKA010000016">
    <property type="protein sequence ID" value="MBE5036128.1"/>
    <property type="molecule type" value="Genomic_DNA"/>
</dbReference>
<feature type="domain" description="PhoU" evidence="2">
    <location>
        <begin position="16"/>
        <end position="105"/>
    </location>
</feature>
<evidence type="ECO:0000313" key="3">
    <source>
        <dbReference type="EMBL" id="MBE5036128.1"/>
    </source>
</evidence>
<dbReference type="SUPFAM" id="SSF109755">
    <property type="entry name" value="PhoU-like"/>
    <property type="match status" value="1"/>
</dbReference>
<dbReference type="Gene3D" id="1.20.58.220">
    <property type="entry name" value="Phosphate transport system protein phou homolog 2, domain 2"/>
    <property type="match status" value="1"/>
</dbReference>
<evidence type="ECO:0000313" key="4">
    <source>
        <dbReference type="Proteomes" id="UP001516588"/>
    </source>
</evidence>
<dbReference type="PIRSF" id="PIRSF003107">
    <property type="entry name" value="PhoU"/>
    <property type="match status" value="1"/>
</dbReference>
<accession>A0ABR9QZ29</accession>
<feature type="domain" description="PhoU" evidence="2">
    <location>
        <begin position="121"/>
        <end position="206"/>
    </location>
</feature>
<protein>
    <recommendedName>
        <fullName evidence="1">Phosphate-specific transport system accessory protein PhoU</fullName>
    </recommendedName>
</protein>
<name>A0ABR9QZ29_9FIRM</name>
<dbReference type="NCBIfam" id="TIGR02135">
    <property type="entry name" value="phoU_full"/>
    <property type="match status" value="1"/>
</dbReference>
<keyword evidence="1" id="KW-0963">Cytoplasm</keyword>
<sequence length="211" mass="24250">MRKVFDKELAMLNTRLIEMGDLCVEGIDMAIEVLFNRENIESKVQLIHTVERDTDRKERDIEDLCVNMILRQQPVAKDLRIISAALRMIADMERIGDQVADIADIAQKLESGEIFNLDTHIKDMANEVKGMVTNSIEAFVNKDVKMATDVVANDERVDQLFVQIKSELLRVLYQDISKGQIVLDILMVAKYFERIGDHATNVAQWVEYTYE</sequence>
<dbReference type="InterPro" id="IPR028366">
    <property type="entry name" value="PhoU"/>
</dbReference>
<dbReference type="InterPro" id="IPR026022">
    <property type="entry name" value="PhoU_dom"/>
</dbReference>
<organism evidence="3 4">
    <name type="scientific">Gallibacter intestinalis</name>
    <dbReference type="NCBI Taxonomy" id="2779356"/>
    <lineage>
        <taxon>Bacteria</taxon>
        <taxon>Bacillati</taxon>
        <taxon>Bacillota</taxon>
        <taxon>Clostridia</taxon>
        <taxon>Eubacteriales</taxon>
        <taxon>Eubacteriaceae</taxon>
        <taxon>Gallibacter</taxon>
    </lineage>
</organism>
<reference evidence="3 4" key="1">
    <citation type="submission" date="2020-10" db="EMBL/GenBank/DDBJ databases">
        <title>ChiBAC.</title>
        <authorList>
            <person name="Zenner C."/>
            <person name="Hitch T.C.A."/>
            <person name="Clavel T."/>
        </authorList>
    </citation>
    <scope>NUCLEOTIDE SEQUENCE [LARGE SCALE GENOMIC DNA]</scope>
    <source>
        <strain evidence="3 4">DSM 108706</strain>
    </source>
</reference>
<comment type="function">
    <text evidence="1">Plays a role in the regulation of phosphate uptake.</text>
</comment>
<comment type="subunit">
    <text evidence="1">Homodimer.</text>
</comment>